<keyword evidence="1" id="KW-0597">Phosphoprotein</keyword>
<dbReference type="InterPro" id="IPR001789">
    <property type="entry name" value="Sig_transdc_resp-reg_receiver"/>
</dbReference>
<dbReference type="GO" id="GO:0000160">
    <property type="term" value="P:phosphorelay signal transduction system"/>
    <property type="evidence" value="ECO:0007669"/>
    <property type="project" value="InterPro"/>
</dbReference>
<dbReference type="PANTHER" id="PTHR43228">
    <property type="entry name" value="TWO-COMPONENT RESPONSE REGULATOR"/>
    <property type="match status" value="1"/>
</dbReference>
<feature type="modified residue" description="4-aspartylphosphate" evidence="1">
    <location>
        <position position="50"/>
    </location>
</feature>
<name>A0A932CNY7_UNCTE</name>
<dbReference type="Gene3D" id="3.40.50.2300">
    <property type="match status" value="1"/>
</dbReference>
<proteinExistence type="predicted"/>
<dbReference type="SMART" id="SM00448">
    <property type="entry name" value="REC"/>
    <property type="match status" value="1"/>
</dbReference>
<dbReference type="PROSITE" id="PS50110">
    <property type="entry name" value="RESPONSE_REGULATORY"/>
    <property type="match status" value="1"/>
</dbReference>
<dbReference type="InterPro" id="IPR011006">
    <property type="entry name" value="CheY-like_superfamily"/>
</dbReference>
<evidence type="ECO:0000259" key="2">
    <source>
        <dbReference type="PROSITE" id="PS50110"/>
    </source>
</evidence>
<dbReference type="InterPro" id="IPR052048">
    <property type="entry name" value="ST_Response_Regulator"/>
</dbReference>
<dbReference type="AlphaFoldDB" id="A0A932CNY7"/>
<dbReference type="Pfam" id="PF00072">
    <property type="entry name" value="Response_reg"/>
    <property type="match status" value="1"/>
</dbReference>
<sequence>MILVADDEKGIREVFVEFLGLYGYPADAVENGEKALNAFDEKKYRMLITDKNMPVMDGIELIRNIKQRCPRFPIIAVTGDSTEELIEAGATRCFTKPFDLDKLRTAIQEILRPCA</sequence>
<feature type="domain" description="Response regulatory" evidence="2">
    <location>
        <begin position="1"/>
        <end position="111"/>
    </location>
</feature>
<protein>
    <submittedName>
        <fullName evidence="3">Response regulator</fullName>
    </submittedName>
</protein>
<dbReference type="Proteomes" id="UP000769766">
    <property type="component" value="Unassembled WGS sequence"/>
</dbReference>
<gene>
    <name evidence="3" type="ORF">HYY20_06870</name>
</gene>
<dbReference type="EMBL" id="JACPRF010000209">
    <property type="protein sequence ID" value="MBI2876586.1"/>
    <property type="molecule type" value="Genomic_DNA"/>
</dbReference>
<evidence type="ECO:0000313" key="3">
    <source>
        <dbReference type="EMBL" id="MBI2876586.1"/>
    </source>
</evidence>
<evidence type="ECO:0000313" key="4">
    <source>
        <dbReference type="Proteomes" id="UP000769766"/>
    </source>
</evidence>
<dbReference type="CDD" id="cd17546">
    <property type="entry name" value="REC_hyHK_CKI1_RcsC-like"/>
    <property type="match status" value="1"/>
</dbReference>
<evidence type="ECO:0000256" key="1">
    <source>
        <dbReference type="PROSITE-ProRule" id="PRU00169"/>
    </source>
</evidence>
<organism evidence="3 4">
    <name type="scientific">Tectimicrobiota bacterium</name>
    <dbReference type="NCBI Taxonomy" id="2528274"/>
    <lineage>
        <taxon>Bacteria</taxon>
        <taxon>Pseudomonadati</taxon>
        <taxon>Nitrospinota/Tectimicrobiota group</taxon>
        <taxon>Candidatus Tectimicrobiota</taxon>
    </lineage>
</organism>
<accession>A0A932CNY7</accession>
<dbReference type="PANTHER" id="PTHR43228:SF1">
    <property type="entry name" value="TWO-COMPONENT RESPONSE REGULATOR ARR22"/>
    <property type="match status" value="1"/>
</dbReference>
<comment type="caution">
    <text evidence="3">The sequence shown here is derived from an EMBL/GenBank/DDBJ whole genome shotgun (WGS) entry which is preliminary data.</text>
</comment>
<reference evidence="3" key="1">
    <citation type="submission" date="2020-07" db="EMBL/GenBank/DDBJ databases">
        <title>Huge and variable diversity of episymbiotic CPR bacteria and DPANN archaea in groundwater ecosystems.</title>
        <authorList>
            <person name="He C.Y."/>
            <person name="Keren R."/>
            <person name="Whittaker M."/>
            <person name="Farag I.F."/>
            <person name="Doudna J."/>
            <person name="Cate J.H.D."/>
            <person name="Banfield J.F."/>
        </authorList>
    </citation>
    <scope>NUCLEOTIDE SEQUENCE</scope>
    <source>
        <strain evidence="3">NC_groundwater_672_Ag_B-0.1um_62_36</strain>
    </source>
</reference>
<dbReference type="SUPFAM" id="SSF52172">
    <property type="entry name" value="CheY-like"/>
    <property type="match status" value="1"/>
</dbReference>